<reference evidence="7 8" key="1">
    <citation type="submission" date="2019-11" db="EMBL/GenBank/DDBJ databases">
        <title>Bacillus lacus genome.</title>
        <authorList>
            <person name="Allen C.J."/>
            <person name="Newman J.D."/>
        </authorList>
    </citation>
    <scope>NUCLEOTIDE SEQUENCE [LARGE SCALE GENOMIC DNA]</scope>
    <source>
        <strain evidence="7 8">KCTC 33946</strain>
    </source>
</reference>
<dbReference type="Gene3D" id="1.10.1040.10">
    <property type="entry name" value="N-(1-d-carboxylethyl)-l-norvaline Dehydrogenase, domain 2"/>
    <property type="match status" value="1"/>
</dbReference>
<sequence length="287" mass="30952">MKTIGFIGIGVMGESMADNLMQAGFQVQVYTRTKSKAETIIGKGAVWKESVKEVTEGADAVITIIGYPKDVEEVYLGEDGILAYAKEGTYVIDMTTSKPSLAKEIYQAAKNKGIFALDAPVSGGDIGAKNGTLAIMAGGEEKDFLACRSIFEAMGENIVYQGGPGSGQHTKMCNQIAIASGMIGVCESLVYAKRAGLDPENVLKSISTGAAGSWSLSNLGPRMLKEDFEPGFYVKHFVKDMDIALSEIQHMDVEMPGLQLVRSLYGELLDRNEDNSGTQALYKLWNY</sequence>
<evidence type="ECO:0000313" key="7">
    <source>
        <dbReference type="EMBL" id="MRX72245.1"/>
    </source>
</evidence>
<dbReference type="GO" id="GO:0016491">
    <property type="term" value="F:oxidoreductase activity"/>
    <property type="evidence" value="ECO:0007669"/>
    <property type="project" value="UniProtKB-KW"/>
</dbReference>
<dbReference type="Gene3D" id="3.40.50.720">
    <property type="entry name" value="NAD(P)-binding Rossmann-like Domain"/>
    <property type="match status" value="1"/>
</dbReference>
<dbReference type="SUPFAM" id="SSF48179">
    <property type="entry name" value="6-phosphogluconate dehydrogenase C-terminal domain-like"/>
    <property type="match status" value="1"/>
</dbReference>
<dbReference type="InterPro" id="IPR029154">
    <property type="entry name" value="HIBADH-like_NADP-bd"/>
</dbReference>
<dbReference type="Pfam" id="PF14833">
    <property type="entry name" value="NAD_binding_11"/>
    <property type="match status" value="1"/>
</dbReference>
<feature type="active site" evidence="4">
    <location>
        <position position="171"/>
    </location>
</feature>
<dbReference type="InterPro" id="IPR036291">
    <property type="entry name" value="NAD(P)-bd_dom_sf"/>
</dbReference>
<dbReference type="InterPro" id="IPR015815">
    <property type="entry name" value="HIBADH-related"/>
</dbReference>
<keyword evidence="2" id="KW-0560">Oxidoreductase</keyword>
<evidence type="ECO:0000313" key="8">
    <source>
        <dbReference type="Proteomes" id="UP000448867"/>
    </source>
</evidence>
<protein>
    <submittedName>
        <fullName evidence="7">NAD-binding protein</fullName>
    </submittedName>
</protein>
<name>A0A7X2LX70_9BACI</name>
<dbReference type="PANTHER" id="PTHR43060">
    <property type="entry name" value="3-HYDROXYISOBUTYRATE DEHYDROGENASE-LIKE 1, MITOCHONDRIAL-RELATED"/>
    <property type="match status" value="1"/>
</dbReference>
<dbReference type="GO" id="GO:0051287">
    <property type="term" value="F:NAD binding"/>
    <property type="evidence" value="ECO:0007669"/>
    <property type="project" value="InterPro"/>
</dbReference>
<dbReference type="RefSeq" id="WP_154307384.1">
    <property type="nucleotide sequence ID" value="NZ_WKKI01000013.1"/>
</dbReference>
<feature type="domain" description="6-phosphogluconate dehydrogenase NADP-binding" evidence="5">
    <location>
        <begin position="3"/>
        <end position="162"/>
    </location>
</feature>
<comment type="caution">
    <text evidence="7">The sequence shown here is derived from an EMBL/GenBank/DDBJ whole genome shotgun (WGS) entry which is preliminary data.</text>
</comment>
<dbReference type="InterPro" id="IPR013328">
    <property type="entry name" value="6PGD_dom2"/>
</dbReference>
<gene>
    <name evidence="7" type="ORF">GJU40_08780</name>
</gene>
<evidence type="ECO:0000259" key="6">
    <source>
        <dbReference type="Pfam" id="PF14833"/>
    </source>
</evidence>
<dbReference type="InterPro" id="IPR008927">
    <property type="entry name" value="6-PGluconate_DH-like_C_sf"/>
</dbReference>
<keyword evidence="8" id="KW-1185">Reference proteome</keyword>
<dbReference type="SUPFAM" id="SSF51735">
    <property type="entry name" value="NAD(P)-binding Rossmann-fold domains"/>
    <property type="match status" value="1"/>
</dbReference>
<proteinExistence type="inferred from homology"/>
<dbReference type="PANTHER" id="PTHR43060:SF15">
    <property type="entry name" value="3-HYDROXYISOBUTYRATE DEHYDROGENASE-LIKE 1, MITOCHONDRIAL-RELATED"/>
    <property type="match status" value="1"/>
</dbReference>
<dbReference type="EMBL" id="WKKI01000013">
    <property type="protein sequence ID" value="MRX72245.1"/>
    <property type="molecule type" value="Genomic_DNA"/>
</dbReference>
<dbReference type="GO" id="GO:0050661">
    <property type="term" value="F:NADP binding"/>
    <property type="evidence" value="ECO:0007669"/>
    <property type="project" value="InterPro"/>
</dbReference>
<feature type="domain" description="3-hydroxyisobutyrate dehydrogenase-like NAD-binding" evidence="6">
    <location>
        <begin position="165"/>
        <end position="284"/>
    </location>
</feature>
<comment type="similarity">
    <text evidence="1">Belongs to the HIBADH-related family.</text>
</comment>
<dbReference type="InterPro" id="IPR006115">
    <property type="entry name" value="6PGDH_NADP-bd"/>
</dbReference>
<keyword evidence="3" id="KW-0520">NAD</keyword>
<evidence type="ECO:0000256" key="1">
    <source>
        <dbReference type="ARBA" id="ARBA00009080"/>
    </source>
</evidence>
<dbReference type="OrthoDB" id="9786703at2"/>
<evidence type="ECO:0000256" key="2">
    <source>
        <dbReference type="ARBA" id="ARBA00023002"/>
    </source>
</evidence>
<dbReference type="AlphaFoldDB" id="A0A7X2LX70"/>
<organism evidence="7 8">
    <name type="scientific">Metabacillus lacus</name>
    <dbReference type="NCBI Taxonomy" id="1983721"/>
    <lineage>
        <taxon>Bacteria</taxon>
        <taxon>Bacillati</taxon>
        <taxon>Bacillota</taxon>
        <taxon>Bacilli</taxon>
        <taxon>Bacillales</taxon>
        <taxon>Bacillaceae</taxon>
        <taxon>Metabacillus</taxon>
    </lineage>
</organism>
<evidence type="ECO:0000259" key="5">
    <source>
        <dbReference type="Pfam" id="PF03446"/>
    </source>
</evidence>
<evidence type="ECO:0000256" key="4">
    <source>
        <dbReference type="PIRSR" id="PIRSR000103-1"/>
    </source>
</evidence>
<dbReference type="Proteomes" id="UP000448867">
    <property type="component" value="Unassembled WGS sequence"/>
</dbReference>
<evidence type="ECO:0000256" key="3">
    <source>
        <dbReference type="ARBA" id="ARBA00023027"/>
    </source>
</evidence>
<dbReference type="PIRSF" id="PIRSF000103">
    <property type="entry name" value="HIBADH"/>
    <property type="match status" value="1"/>
</dbReference>
<accession>A0A7X2LX70</accession>
<dbReference type="Pfam" id="PF03446">
    <property type="entry name" value="NAD_binding_2"/>
    <property type="match status" value="1"/>
</dbReference>